<keyword evidence="1" id="KW-0472">Membrane</keyword>
<feature type="transmembrane region" description="Helical" evidence="1">
    <location>
        <begin position="9"/>
        <end position="26"/>
    </location>
</feature>
<keyword evidence="1" id="KW-1133">Transmembrane helix</keyword>
<feature type="transmembrane region" description="Helical" evidence="1">
    <location>
        <begin position="32"/>
        <end position="54"/>
    </location>
</feature>
<dbReference type="Proteomes" id="UP000550401">
    <property type="component" value="Unassembled WGS sequence"/>
</dbReference>
<dbReference type="RefSeq" id="WP_182529246.1">
    <property type="nucleotide sequence ID" value="NZ_JACGXL010000001.1"/>
</dbReference>
<feature type="transmembrane region" description="Helical" evidence="1">
    <location>
        <begin position="66"/>
        <end position="87"/>
    </location>
</feature>
<keyword evidence="3" id="KW-1185">Reference proteome</keyword>
<name>A0A839EZ01_9GAMM</name>
<accession>A0A839EZ01</accession>
<gene>
    <name evidence="2" type="ORF">FHW12_000331</name>
</gene>
<organism evidence="2 3">
    <name type="scientific">Dokdonella fugitiva</name>
    <dbReference type="NCBI Taxonomy" id="328517"/>
    <lineage>
        <taxon>Bacteria</taxon>
        <taxon>Pseudomonadati</taxon>
        <taxon>Pseudomonadota</taxon>
        <taxon>Gammaproteobacteria</taxon>
        <taxon>Lysobacterales</taxon>
        <taxon>Rhodanobacteraceae</taxon>
        <taxon>Dokdonella</taxon>
    </lineage>
</organism>
<comment type="caution">
    <text evidence="2">The sequence shown here is derived from an EMBL/GenBank/DDBJ whole genome shotgun (WGS) entry which is preliminary data.</text>
</comment>
<sequence length="289" mass="30948">MNDTDRSKLGLAILVIVLATLLRWQGGLIDGAQWVAVVSATTWAFMVGQVGAIVAQGYAVQTAAKAVAIAKGVAAAGLLLISATAFAQQLEPNGLFSDGFDVNAWACSDPIAPDGVPRTRLVLSDVDYSAQHWPVRYRVAMTEWDNVWGHNSATDAVTPWPGVAGSAPTLRWFRRTSYVALHFRTPVDPFPGLASRFVAPSANAGPNLTMAISRGCGDFRLYLPTPGCLAENVPTADVPMVYWQFADTSPATACNLQPDTDYFVNIMQTDPTSTLECTTVLCPAAAWRN</sequence>
<dbReference type="EMBL" id="JACGXL010000001">
    <property type="protein sequence ID" value="MBA8886140.1"/>
    <property type="molecule type" value="Genomic_DNA"/>
</dbReference>
<protein>
    <submittedName>
        <fullName evidence="2">Uncharacterized protein</fullName>
    </submittedName>
</protein>
<keyword evidence="1" id="KW-0812">Transmembrane</keyword>
<reference evidence="2 3" key="1">
    <citation type="submission" date="2020-07" db="EMBL/GenBank/DDBJ databases">
        <title>Genomic Encyclopedia of Type Strains, Phase IV (KMG-V): Genome sequencing to study the core and pangenomes of soil and plant-associated prokaryotes.</title>
        <authorList>
            <person name="Whitman W."/>
        </authorList>
    </citation>
    <scope>NUCLEOTIDE SEQUENCE [LARGE SCALE GENOMIC DNA]</scope>
    <source>
        <strain evidence="2 3">RH2WT43</strain>
    </source>
</reference>
<evidence type="ECO:0000313" key="2">
    <source>
        <dbReference type="EMBL" id="MBA8886140.1"/>
    </source>
</evidence>
<dbReference type="AlphaFoldDB" id="A0A839EZ01"/>
<evidence type="ECO:0000256" key="1">
    <source>
        <dbReference type="SAM" id="Phobius"/>
    </source>
</evidence>
<evidence type="ECO:0000313" key="3">
    <source>
        <dbReference type="Proteomes" id="UP000550401"/>
    </source>
</evidence>
<proteinExistence type="predicted"/>